<dbReference type="EMBL" id="CP013099">
    <property type="protein sequence ID" value="ALP52231.1"/>
    <property type="molecule type" value="Genomic_DNA"/>
</dbReference>
<dbReference type="STRING" id="1748243.Tel_03195"/>
<gene>
    <name evidence="2" type="ORF">Tel_03195</name>
</gene>
<evidence type="ECO:0000313" key="3">
    <source>
        <dbReference type="Proteomes" id="UP000055136"/>
    </source>
</evidence>
<name>A0A0S2TAP7_9GAMM</name>
<evidence type="ECO:0000313" key="2">
    <source>
        <dbReference type="EMBL" id="ALP52231.1"/>
    </source>
</evidence>
<dbReference type="PANTHER" id="PTHR43685:SF2">
    <property type="entry name" value="GLYCOSYLTRANSFERASE 2-LIKE DOMAIN-CONTAINING PROTEIN"/>
    <property type="match status" value="1"/>
</dbReference>
<dbReference type="SUPFAM" id="SSF53448">
    <property type="entry name" value="Nucleotide-diphospho-sugar transferases"/>
    <property type="match status" value="1"/>
</dbReference>
<dbReference type="KEGG" id="tee:Tel_03195"/>
<dbReference type="GO" id="GO:0016740">
    <property type="term" value="F:transferase activity"/>
    <property type="evidence" value="ECO:0007669"/>
    <property type="project" value="UniProtKB-KW"/>
</dbReference>
<proteinExistence type="predicted"/>
<dbReference type="Proteomes" id="UP000055136">
    <property type="component" value="Chromosome"/>
</dbReference>
<organism evidence="2 3">
    <name type="scientific">Candidatus Tenderia electrophaga</name>
    <dbReference type="NCBI Taxonomy" id="1748243"/>
    <lineage>
        <taxon>Bacteria</taxon>
        <taxon>Pseudomonadati</taxon>
        <taxon>Pseudomonadota</taxon>
        <taxon>Gammaproteobacteria</taxon>
        <taxon>Candidatus Tenderiales</taxon>
        <taxon>Candidatus Tenderiaceae</taxon>
        <taxon>Candidatus Tenderia</taxon>
    </lineage>
</organism>
<dbReference type="Pfam" id="PF00535">
    <property type="entry name" value="Glycos_transf_2"/>
    <property type="match status" value="1"/>
</dbReference>
<dbReference type="Gene3D" id="3.90.550.10">
    <property type="entry name" value="Spore Coat Polysaccharide Biosynthesis Protein SpsA, Chain A"/>
    <property type="match status" value="1"/>
</dbReference>
<keyword evidence="3" id="KW-1185">Reference proteome</keyword>
<evidence type="ECO:0000259" key="1">
    <source>
        <dbReference type="Pfam" id="PF00535"/>
    </source>
</evidence>
<dbReference type="CDD" id="cd00761">
    <property type="entry name" value="Glyco_tranf_GTA_type"/>
    <property type="match status" value="1"/>
</dbReference>
<dbReference type="PANTHER" id="PTHR43685">
    <property type="entry name" value="GLYCOSYLTRANSFERASE"/>
    <property type="match status" value="1"/>
</dbReference>
<dbReference type="InterPro" id="IPR001173">
    <property type="entry name" value="Glyco_trans_2-like"/>
</dbReference>
<protein>
    <submittedName>
        <fullName evidence="2">Glycosyl transferase</fullName>
    </submittedName>
</protein>
<dbReference type="AlphaFoldDB" id="A0A0S2TAP7"/>
<reference evidence="2" key="1">
    <citation type="submission" date="2015-10" db="EMBL/GenBank/DDBJ databases">
        <title>Description of Candidatus Tenderia electrophaga gen. nov, sp. nov., an Uncultivated Electroautotroph from a Biocathode Enrichment.</title>
        <authorList>
            <person name="Eddie B.J."/>
            <person name="Malanoski A.P."/>
            <person name="Wang Z."/>
            <person name="Hall R.J."/>
            <person name="Oh S.D."/>
            <person name="Heiner C."/>
            <person name="Lin B."/>
            <person name="Strycharz-Glaven S.M."/>
        </authorList>
    </citation>
    <scope>NUCLEOTIDE SEQUENCE [LARGE SCALE GENOMIC DNA]</scope>
    <source>
        <strain evidence="2">NRL1</strain>
    </source>
</reference>
<feature type="domain" description="Glycosyltransferase 2-like" evidence="1">
    <location>
        <begin position="5"/>
        <end position="105"/>
    </location>
</feature>
<accession>A0A0S2TAP7</accession>
<keyword evidence="2" id="KW-0808">Transferase</keyword>
<sequence>MHSVSVIIPSHNRAHTLARALDSVLAQTHAPDEVIVVDDGSTDGTEQLVRQHYASVIYLKQDNRGVSAARNRGIRQARGDWIALLDSDDEWLPHKLATQLHMLAQQPGNTLIHSDEIWIRHGVRVNPMDKHAKAGGWIFHHCLPLCAISPSATMIQAELFHEIGLFDETLPACEDYDLWLRISARYPVLYCEQPLIIKHGGHADQLSRQHWGMDRFRIRALHKCLAQQALAEADRRAAEDMLQSKLRVLLKGAHKHNNLEIIREFAPLFNPA</sequence>
<dbReference type="InterPro" id="IPR029044">
    <property type="entry name" value="Nucleotide-diphossugar_trans"/>
</dbReference>
<dbReference type="InterPro" id="IPR050834">
    <property type="entry name" value="Glycosyltransf_2"/>
</dbReference>